<proteinExistence type="predicted"/>
<sequence>MLLIVVLGSVYVIDQYSQNSVPTSGVIEFSYASPESQGLSNETVAELADTVRGYFD</sequence>
<reference evidence="1" key="1">
    <citation type="journal article" date="2014" name="Front. Microbiol.">
        <title>High frequency of phylogenetically diverse reductive dehalogenase-homologous genes in deep subseafloor sedimentary metagenomes.</title>
        <authorList>
            <person name="Kawai M."/>
            <person name="Futagami T."/>
            <person name="Toyoda A."/>
            <person name="Takaki Y."/>
            <person name="Nishi S."/>
            <person name="Hori S."/>
            <person name="Arai W."/>
            <person name="Tsubouchi T."/>
            <person name="Morono Y."/>
            <person name="Uchiyama I."/>
            <person name="Ito T."/>
            <person name="Fujiyama A."/>
            <person name="Inagaki F."/>
            <person name="Takami H."/>
        </authorList>
    </citation>
    <scope>NUCLEOTIDE SEQUENCE</scope>
    <source>
        <strain evidence="1">Expedition CK06-06</strain>
    </source>
</reference>
<evidence type="ECO:0000313" key="1">
    <source>
        <dbReference type="EMBL" id="GAG34466.1"/>
    </source>
</evidence>
<dbReference type="EMBL" id="BARS01046925">
    <property type="protein sequence ID" value="GAG34466.1"/>
    <property type="molecule type" value="Genomic_DNA"/>
</dbReference>
<comment type="caution">
    <text evidence="1">The sequence shown here is derived from an EMBL/GenBank/DDBJ whole genome shotgun (WGS) entry which is preliminary data.</text>
</comment>
<feature type="non-terminal residue" evidence="1">
    <location>
        <position position="56"/>
    </location>
</feature>
<gene>
    <name evidence="1" type="ORF">S01H1_70556</name>
</gene>
<name>X0YCC4_9ZZZZ</name>
<accession>X0YCC4</accession>
<protein>
    <submittedName>
        <fullName evidence="1">Uncharacterized protein</fullName>
    </submittedName>
</protein>
<dbReference type="AlphaFoldDB" id="X0YCC4"/>
<organism evidence="1">
    <name type="scientific">marine sediment metagenome</name>
    <dbReference type="NCBI Taxonomy" id="412755"/>
    <lineage>
        <taxon>unclassified sequences</taxon>
        <taxon>metagenomes</taxon>
        <taxon>ecological metagenomes</taxon>
    </lineage>
</organism>